<accession>A0A0C3PIJ7</accession>
<protein>
    <submittedName>
        <fullName evidence="1">Uncharacterized protein</fullName>
    </submittedName>
</protein>
<reference evidence="1 2" key="1">
    <citation type="submission" date="2014-04" db="EMBL/GenBank/DDBJ databases">
        <authorList>
            <consortium name="DOE Joint Genome Institute"/>
            <person name="Kuo A."/>
            <person name="Kohler A."/>
            <person name="Costa M.D."/>
            <person name="Nagy L.G."/>
            <person name="Floudas D."/>
            <person name="Copeland A."/>
            <person name="Barry K.W."/>
            <person name="Cichocki N."/>
            <person name="Veneault-Fourrey C."/>
            <person name="LaButti K."/>
            <person name="Lindquist E.A."/>
            <person name="Lipzen A."/>
            <person name="Lundell T."/>
            <person name="Morin E."/>
            <person name="Murat C."/>
            <person name="Sun H."/>
            <person name="Tunlid A."/>
            <person name="Henrissat B."/>
            <person name="Grigoriev I.V."/>
            <person name="Hibbett D.S."/>
            <person name="Martin F."/>
            <person name="Nordberg H.P."/>
            <person name="Cantor M.N."/>
            <person name="Hua S.X."/>
        </authorList>
    </citation>
    <scope>NUCLEOTIDE SEQUENCE [LARGE SCALE GENOMIC DNA]</scope>
    <source>
        <strain evidence="1 2">Marx 270</strain>
    </source>
</reference>
<evidence type="ECO:0000313" key="1">
    <source>
        <dbReference type="EMBL" id="KIO07929.1"/>
    </source>
</evidence>
<organism evidence="1 2">
    <name type="scientific">Pisolithus tinctorius Marx 270</name>
    <dbReference type="NCBI Taxonomy" id="870435"/>
    <lineage>
        <taxon>Eukaryota</taxon>
        <taxon>Fungi</taxon>
        <taxon>Dikarya</taxon>
        <taxon>Basidiomycota</taxon>
        <taxon>Agaricomycotina</taxon>
        <taxon>Agaricomycetes</taxon>
        <taxon>Agaricomycetidae</taxon>
        <taxon>Boletales</taxon>
        <taxon>Sclerodermatineae</taxon>
        <taxon>Pisolithaceae</taxon>
        <taxon>Pisolithus</taxon>
    </lineage>
</organism>
<dbReference type="Proteomes" id="UP000054217">
    <property type="component" value="Unassembled WGS sequence"/>
</dbReference>
<evidence type="ECO:0000313" key="2">
    <source>
        <dbReference type="Proteomes" id="UP000054217"/>
    </source>
</evidence>
<dbReference type="AlphaFoldDB" id="A0A0C3PIJ7"/>
<proteinExistence type="predicted"/>
<reference evidence="2" key="2">
    <citation type="submission" date="2015-01" db="EMBL/GenBank/DDBJ databases">
        <title>Evolutionary Origins and Diversification of the Mycorrhizal Mutualists.</title>
        <authorList>
            <consortium name="DOE Joint Genome Institute"/>
            <consortium name="Mycorrhizal Genomics Consortium"/>
            <person name="Kohler A."/>
            <person name="Kuo A."/>
            <person name="Nagy L.G."/>
            <person name="Floudas D."/>
            <person name="Copeland A."/>
            <person name="Barry K.W."/>
            <person name="Cichocki N."/>
            <person name="Veneault-Fourrey C."/>
            <person name="LaButti K."/>
            <person name="Lindquist E.A."/>
            <person name="Lipzen A."/>
            <person name="Lundell T."/>
            <person name="Morin E."/>
            <person name="Murat C."/>
            <person name="Riley R."/>
            <person name="Ohm R."/>
            <person name="Sun H."/>
            <person name="Tunlid A."/>
            <person name="Henrissat B."/>
            <person name="Grigoriev I.V."/>
            <person name="Hibbett D.S."/>
            <person name="Martin F."/>
        </authorList>
    </citation>
    <scope>NUCLEOTIDE SEQUENCE [LARGE SCALE GENOMIC DNA]</scope>
    <source>
        <strain evidence="2">Marx 270</strain>
    </source>
</reference>
<gene>
    <name evidence="1" type="ORF">M404DRAFT_376991</name>
</gene>
<dbReference type="EMBL" id="KN831958">
    <property type="protein sequence ID" value="KIO07929.1"/>
    <property type="molecule type" value="Genomic_DNA"/>
</dbReference>
<sequence>MVTPTVGDALLYGCVLTHPLAITVTGTATPPSNQLHTFFLTIQMLLPRGGFVDCKCLVGIYFRWNTYRT</sequence>
<name>A0A0C3PIJ7_PISTI</name>
<dbReference type="InParanoid" id="A0A0C3PIJ7"/>
<dbReference type="HOGENOM" id="CLU_2776944_0_0_1"/>
<keyword evidence="2" id="KW-1185">Reference proteome</keyword>